<evidence type="ECO:0000313" key="9">
    <source>
        <dbReference type="Proteomes" id="UP001151287"/>
    </source>
</evidence>
<dbReference type="InterPro" id="IPR019825">
    <property type="entry name" value="Lectin_legB_Mn/Ca_BS"/>
</dbReference>
<sequence length="400" mass="44697">MDRPNPPRLNPWTVPNPPRPNPRTLPLDPLPFQRIPPNTHTRLPLQGLISNRMRPLMRSRVFQLLYLSLIYMSVVVQNVRSVSFNFNFSDKNAVTGITFEGDAHFGDLYANNFDRISLTGDAQDGTNIHYSKGRATYNQSVPLWDIHTGEVTNFTTQFSFLIQNITPSGFGDGLAFFLSPYPSQIPADGAESCLGLCSKSIWPSTKDQIIAVEFDTYSNSYIDPNSTDPTDCHIGIDVNSTQSQAYTIIKNSLFLGVRMTAQIEYNSWKKRLSVLLWYDSDPNTNFSVDAIVDIRRLLPNVSAVGFSASTGGGAELHHIFSWNTIDNEMIDNRPIDCEFEKGRGPRRFPYSDLADATINFSENNKLGGGGFGSVRRGVLKDENINVAVKRVSKESKQGKK</sequence>
<dbReference type="PROSITE" id="PS00307">
    <property type="entry name" value="LECTIN_LEGUME_BETA"/>
    <property type="match status" value="1"/>
</dbReference>
<dbReference type="GO" id="GO:0004672">
    <property type="term" value="F:protein kinase activity"/>
    <property type="evidence" value="ECO:0007669"/>
    <property type="project" value="InterPro"/>
</dbReference>
<keyword evidence="5" id="KW-0067">ATP-binding</keyword>
<feature type="region of interest" description="Disordered" evidence="6">
    <location>
        <begin position="1"/>
        <end position="27"/>
    </location>
</feature>
<evidence type="ECO:0000259" key="7">
    <source>
        <dbReference type="PROSITE" id="PS50011"/>
    </source>
</evidence>
<dbReference type="EMBL" id="JAMQYH010000003">
    <property type="protein sequence ID" value="KAJ1692615.1"/>
    <property type="molecule type" value="Genomic_DNA"/>
</dbReference>
<dbReference type="GO" id="GO:0005524">
    <property type="term" value="F:ATP binding"/>
    <property type="evidence" value="ECO:0007669"/>
    <property type="project" value="UniProtKB-UniRule"/>
</dbReference>
<dbReference type="InterPro" id="IPR011009">
    <property type="entry name" value="Kinase-like_dom_sf"/>
</dbReference>
<name>A0A9Q0CF51_9POAL</name>
<evidence type="ECO:0000256" key="2">
    <source>
        <dbReference type="ARBA" id="ARBA00008536"/>
    </source>
</evidence>
<dbReference type="Pfam" id="PF00139">
    <property type="entry name" value="Lectin_legB"/>
    <property type="match status" value="1"/>
</dbReference>
<dbReference type="PANTHER" id="PTHR32401:SF49">
    <property type="entry name" value="OS10G0129200 PROTEIN"/>
    <property type="match status" value="1"/>
</dbReference>
<keyword evidence="5" id="KW-0547">Nucleotide-binding</keyword>
<organism evidence="8 9">
    <name type="scientific">Rhynchospora breviuscula</name>
    <dbReference type="NCBI Taxonomy" id="2022672"/>
    <lineage>
        <taxon>Eukaryota</taxon>
        <taxon>Viridiplantae</taxon>
        <taxon>Streptophyta</taxon>
        <taxon>Embryophyta</taxon>
        <taxon>Tracheophyta</taxon>
        <taxon>Spermatophyta</taxon>
        <taxon>Magnoliopsida</taxon>
        <taxon>Liliopsida</taxon>
        <taxon>Poales</taxon>
        <taxon>Cyperaceae</taxon>
        <taxon>Cyperoideae</taxon>
        <taxon>Rhynchosporeae</taxon>
        <taxon>Rhynchospora</taxon>
    </lineage>
</organism>
<dbReference type="Proteomes" id="UP001151287">
    <property type="component" value="Unassembled WGS sequence"/>
</dbReference>
<reference evidence="8" key="1">
    <citation type="journal article" date="2022" name="Cell">
        <title>Repeat-based holocentromeres influence genome architecture and karyotype evolution.</title>
        <authorList>
            <person name="Hofstatter P.G."/>
            <person name="Thangavel G."/>
            <person name="Lux T."/>
            <person name="Neumann P."/>
            <person name="Vondrak T."/>
            <person name="Novak P."/>
            <person name="Zhang M."/>
            <person name="Costa L."/>
            <person name="Castellani M."/>
            <person name="Scott A."/>
            <person name="Toegelov H."/>
            <person name="Fuchs J."/>
            <person name="Mata-Sucre Y."/>
            <person name="Dias Y."/>
            <person name="Vanzela A.L.L."/>
            <person name="Huettel B."/>
            <person name="Almeida C.C.S."/>
            <person name="Simkova H."/>
            <person name="Souza G."/>
            <person name="Pedrosa-Harand A."/>
            <person name="Macas J."/>
            <person name="Mayer K.F.X."/>
            <person name="Houben A."/>
            <person name="Marques A."/>
        </authorList>
    </citation>
    <scope>NUCLEOTIDE SEQUENCE</scope>
    <source>
        <strain evidence="8">RhyBre1mFocal</strain>
    </source>
</reference>
<dbReference type="PROSITE" id="PS50011">
    <property type="entry name" value="PROTEIN_KINASE_DOM"/>
    <property type="match status" value="1"/>
</dbReference>
<comment type="similarity">
    <text evidence="1">Belongs to the leguminous lectin family.</text>
</comment>
<dbReference type="CDD" id="cd06899">
    <property type="entry name" value="lectin_legume_LecRK_Arcelin_ConA"/>
    <property type="match status" value="1"/>
</dbReference>
<dbReference type="InterPro" id="IPR000719">
    <property type="entry name" value="Prot_kinase_dom"/>
</dbReference>
<keyword evidence="4" id="KW-0430">Lectin</keyword>
<dbReference type="SUPFAM" id="SSF56112">
    <property type="entry name" value="Protein kinase-like (PK-like)"/>
    <property type="match status" value="1"/>
</dbReference>
<protein>
    <recommendedName>
        <fullName evidence="7">Protein kinase domain-containing protein</fullName>
    </recommendedName>
</protein>
<dbReference type="InterPro" id="IPR017441">
    <property type="entry name" value="Protein_kinase_ATP_BS"/>
</dbReference>
<dbReference type="InterPro" id="IPR013320">
    <property type="entry name" value="ConA-like_dom_sf"/>
</dbReference>
<dbReference type="AlphaFoldDB" id="A0A9Q0CF51"/>
<dbReference type="PANTHER" id="PTHR32401">
    <property type="entry name" value="CONCANAVALIN A-LIKE LECTIN FAMILY PROTEIN"/>
    <property type="match status" value="1"/>
</dbReference>
<dbReference type="InterPro" id="IPR050258">
    <property type="entry name" value="Leguminous_Lectin"/>
</dbReference>
<keyword evidence="9" id="KW-1185">Reference proteome</keyword>
<proteinExistence type="inferred from homology"/>
<evidence type="ECO:0000313" key="8">
    <source>
        <dbReference type="EMBL" id="KAJ1692615.1"/>
    </source>
</evidence>
<gene>
    <name evidence="8" type="ORF">LUZ63_009313</name>
</gene>
<evidence type="ECO:0000256" key="6">
    <source>
        <dbReference type="SAM" id="MobiDB-lite"/>
    </source>
</evidence>
<dbReference type="GO" id="GO:0030246">
    <property type="term" value="F:carbohydrate binding"/>
    <property type="evidence" value="ECO:0007669"/>
    <property type="project" value="UniProtKB-KW"/>
</dbReference>
<feature type="binding site" evidence="5">
    <location>
        <position position="389"/>
    </location>
    <ligand>
        <name>ATP</name>
        <dbReference type="ChEBI" id="CHEBI:30616"/>
    </ligand>
</feature>
<accession>A0A9Q0CF51</accession>
<evidence type="ECO:0000256" key="1">
    <source>
        <dbReference type="ARBA" id="ARBA00007606"/>
    </source>
</evidence>
<evidence type="ECO:0000256" key="5">
    <source>
        <dbReference type="PROSITE-ProRule" id="PRU10141"/>
    </source>
</evidence>
<dbReference type="OrthoDB" id="694346at2759"/>
<feature type="domain" description="Protein kinase" evidence="7">
    <location>
        <begin position="360"/>
        <end position="400"/>
    </location>
</feature>
<dbReference type="Gene3D" id="2.60.120.200">
    <property type="match status" value="1"/>
</dbReference>
<comment type="caution">
    <text evidence="8">The sequence shown here is derived from an EMBL/GenBank/DDBJ whole genome shotgun (WGS) entry which is preliminary data.</text>
</comment>
<evidence type="ECO:0000256" key="3">
    <source>
        <dbReference type="ARBA" id="ARBA00010217"/>
    </source>
</evidence>
<dbReference type="PROSITE" id="PS00107">
    <property type="entry name" value="PROTEIN_KINASE_ATP"/>
    <property type="match status" value="1"/>
</dbReference>
<feature type="compositionally biased region" description="Pro residues" evidence="6">
    <location>
        <begin position="1"/>
        <end position="23"/>
    </location>
</feature>
<dbReference type="Gene3D" id="3.30.200.20">
    <property type="entry name" value="Phosphorylase Kinase, domain 1"/>
    <property type="match status" value="1"/>
</dbReference>
<comment type="similarity">
    <text evidence="2">In the N-terminal section; belongs to the leguminous lectin family.</text>
</comment>
<dbReference type="SUPFAM" id="SSF49899">
    <property type="entry name" value="Concanavalin A-like lectins/glucanases"/>
    <property type="match status" value="1"/>
</dbReference>
<evidence type="ECO:0000256" key="4">
    <source>
        <dbReference type="ARBA" id="ARBA00022734"/>
    </source>
</evidence>
<dbReference type="InterPro" id="IPR001220">
    <property type="entry name" value="Legume_lectin_dom"/>
</dbReference>
<comment type="similarity">
    <text evidence="3">In the C-terminal section; belongs to the protein kinase superfamily. Ser/Thr protein kinase family.</text>
</comment>